<feature type="chain" id="PRO_5012538365" description="Lipoprotein" evidence="1">
    <location>
        <begin position="21"/>
        <end position="87"/>
    </location>
</feature>
<organism evidence="2 3">
    <name type="scientific">Alysiella filiformis DSM 16848</name>
    <dbReference type="NCBI Taxonomy" id="1120981"/>
    <lineage>
        <taxon>Bacteria</taxon>
        <taxon>Pseudomonadati</taxon>
        <taxon>Pseudomonadota</taxon>
        <taxon>Betaproteobacteria</taxon>
        <taxon>Neisseriales</taxon>
        <taxon>Neisseriaceae</taxon>
        <taxon>Alysiella</taxon>
    </lineage>
</organism>
<reference evidence="2 3" key="1">
    <citation type="submission" date="2017-09" db="EMBL/GenBank/DDBJ databases">
        <authorList>
            <person name="Ehlers B."/>
            <person name="Leendertz F.H."/>
        </authorList>
    </citation>
    <scope>NUCLEOTIDE SEQUENCE [LARGE SCALE GENOMIC DNA]</scope>
    <source>
        <strain evidence="2 3">DSM 16848</strain>
    </source>
</reference>
<keyword evidence="1" id="KW-0732">Signal</keyword>
<proteinExistence type="predicted"/>
<dbReference type="OrthoDB" id="6650121at2"/>
<dbReference type="RefSeq" id="WP_097113468.1">
    <property type="nucleotide sequence ID" value="NZ_CP083931.1"/>
</dbReference>
<gene>
    <name evidence="2" type="ORF">SAMN02746062_00380</name>
</gene>
<name>A0A286E477_9NEIS</name>
<dbReference type="AlphaFoldDB" id="A0A286E477"/>
<evidence type="ECO:0008006" key="4">
    <source>
        <dbReference type="Google" id="ProtNLM"/>
    </source>
</evidence>
<evidence type="ECO:0000256" key="1">
    <source>
        <dbReference type="SAM" id="SignalP"/>
    </source>
</evidence>
<evidence type="ECO:0000313" key="2">
    <source>
        <dbReference type="EMBL" id="SOD65674.1"/>
    </source>
</evidence>
<accession>A0A286E477</accession>
<keyword evidence="3" id="KW-1185">Reference proteome</keyword>
<protein>
    <recommendedName>
        <fullName evidence="4">Lipoprotein</fullName>
    </recommendedName>
</protein>
<dbReference type="EMBL" id="OCNF01000002">
    <property type="protein sequence ID" value="SOD65674.1"/>
    <property type="molecule type" value="Genomic_DNA"/>
</dbReference>
<evidence type="ECO:0000313" key="3">
    <source>
        <dbReference type="Proteomes" id="UP000219669"/>
    </source>
</evidence>
<sequence length="87" mass="9912">MKKNILLMLPLLLAACVAPPAVVLEVQQHDTPDNNTMYVCRLKAFTTEFRSENSSRGKAKLDVHKQCRAKHNAMFCEEKDIVCQSYE</sequence>
<dbReference type="PROSITE" id="PS51257">
    <property type="entry name" value="PROKAR_LIPOPROTEIN"/>
    <property type="match status" value="1"/>
</dbReference>
<feature type="signal peptide" evidence="1">
    <location>
        <begin position="1"/>
        <end position="20"/>
    </location>
</feature>
<dbReference type="Proteomes" id="UP000219669">
    <property type="component" value="Unassembled WGS sequence"/>
</dbReference>